<name>A0ABS0DI38_9NOCA</name>
<dbReference type="EMBL" id="JADLQN010000010">
    <property type="protein sequence ID" value="MBF6358133.1"/>
    <property type="molecule type" value="Genomic_DNA"/>
</dbReference>
<gene>
    <name evidence="1" type="ORF">IU449_26920</name>
</gene>
<keyword evidence="2" id="KW-1185">Reference proteome</keyword>
<evidence type="ECO:0000313" key="2">
    <source>
        <dbReference type="Proteomes" id="UP000707731"/>
    </source>
</evidence>
<sequence length="46" mass="5226">MPIQLYSDTEIITQLRALAHDLRWESRTDAATQITALADRIQQEAA</sequence>
<evidence type="ECO:0000313" key="1">
    <source>
        <dbReference type="EMBL" id="MBF6358133.1"/>
    </source>
</evidence>
<protein>
    <submittedName>
        <fullName evidence="1">Uncharacterized protein</fullName>
    </submittedName>
</protein>
<comment type="caution">
    <text evidence="1">The sequence shown here is derived from an EMBL/GenBank/DDBJ whole genome shotgun (WGS) entry which is preliminary data.</text>
</comment>
<reference evidence="1 2" key="1">
    <citation type="submission" date="2020-10" db="EMBL/GenBank/DDBJ databases">
        <title>Identification of Nocardia species via Next-generation sequencing and recognition of intraspecies genetic diversity.</title>
        <authorList>
            <person name="Li P."/>
            <person name="Li P."/>
            <person name="Lu B."/>
        </authorList>
    </citation>
    <scope>NUCLEOTIDE SEQUENCE [LARGE SCALE GENOMIC DNA]</scope>
    <source>
        <strain evidence="1 2">BJ06-0143</strain>
    </source>
</reference>
<dbReference type="RefSeq" id="WP_195004972.1">
    <property type="nucleotide sequence ID" value="NZ_JADLQN010000010.1"/>
</dbReference>
<accession>A0ABS0DI38</accession>
<proteinExistence type="predicted"/>
<organism evidence="1 2">
    <name type="scientific">Nocardia higoensis</name>
    <dbReference type="NCBI Taxonomy" id="228599"/>
    <lineage>
        <taxon>Bacteria</taxon>
        <taxon>Bacillati</taxon>
        <taxon>Actinomycetota</taxon>
        <taxon>Actinomycetes</taxon>
        <taxon>Mycobacteriales</taxon>
        <taxon>Nocardiaceae</taxon>
        <taxon>Nocardia</taxon>
    </lineage>
</organism>
<dbReference type="Proteomes" id="UP000707731">
    <property type="component" value="Unassembled WGS sequence"/>
</dbReference>